<name>A0A1M7UZS3_9ACTN</name>
<sequence>MTRSTQPRPVVVGIDGSEAARTAAAFAAGEARQRDTSLHLLHALSWPLAGIAARTEPDMDLRTMLRTGAETMLRGAAAEAADVLGAERVTWSVVEPDPVTALWEASDDAQLIVVGSRGVGGVAGLLVGSTTNGLVAHSSCPVVVLPDPTSAAVSPRSSVVVGLEGRPEDDVLLEFAYAEAAARGTDLVAVHAWQDVAPETAFQSMSPLVDWAGVLADEERVLAEALAGWRDKDPDVPVREAVLRERTARALVSVGLTAQLLVVGHRHRSPLTRLGSTTHGVLHRAGCPVAVVPIPTGGAR</sequence>
<dbReference type="Gene3D" id="3.40.50.620">
    <property type="entry name" value="HUPs"/>
    <property type="match status" value="2"/>
</dbReference>
<organism evidence="3 4">
    <name type="scientific">Geodermatophilus obscurus</name>
    <dbReference type="NCBI Taxonomy" id="1861"/>
    <lineage>
        <taxon>Bacteria</taxon>
        <taxon>Bacillati</taxon>
        <taxon>Actinomycetota</taxon>
        <taxon>Actinomycetes</taxon>
        <taxon>Geodermatophilales</taxon>
        <taxon>Geodermatophilaceae</taxon>
        <taxon>Geodermatophilus</taxon>
    </lineage>
</organism>
<dbReference type="Proteomes" id="UP000184428">
    <property type="component" value="Unassembled WGS sequence"/>
</dbReference>
<dbReference type="InterPro" id="IPR006015">
    <property type="entry name" value="Universal_stress_UspA"/>
</dbReference>
<evidence type="ECO:0000259" key="2">
    <source>
        <dbReference type="Pfam" id="PF00582"/>
    </source>
</evidence>
<accession>A0A1M7UZS3</accession>
<evidence type="ECO:0000313" key="4">
    <source>
        <dbReference type="Proteomes" id="UP000184428"/>
    </source>
</evidence>
<dbReference type="InterPro" id="IPR014729">
    <property type="entry name" value="Rossmann-like_a/b/a_fold"/>
</dbReference>
<feature type="domain" description="UspA" evidence="2">
    <location>
        <begin position="8"/>
        <end position="146"/>
    </location>
</feature>
<protein>
    <submittedName>
        <fullName evidence="3">Nucleotide-binding universal stress protein, UspA family</fullName>
    </submittedName>
</protein>
<dbReference type="PANTHER" id="PTHR46268:SF6">
    <property type="entry name" value="UNIVERSAL STRESS PROTEIN UP12"/>
    <property type="match status" value="1"/>
</dbReference>
<reference evidence="3 4" key="1">
    <citation type="submission" date="2016-12" db="EMBL/GenBank/DDBJ databases">
        <authorList>
            <person name="Song W.-J."/>
            <person name="Kurnit D.M."/>
        </authorList>
    </citation>
    <scope>NUCLEOTIDE SEQUENCE [LARGE SCALE GENOMIC DNA]</scope>
    <source>
        <strain evidence="3 4">DSM 43162</strain>
    </source>
</reference>
<comment type="similarity">
    <text evidence="1">Belongs to the universal stress protein A family.</text>
</comment>
<dbReference type="EMBL" id="FRDM01000045">
    <property type="protein sequence ID" value="SHN88426.1"/>
    <property type="molecule type" value="Genomic_DNA"/>
</dbReference>
<evidence type="ECO:0000313" key="3">
    <source>
        <dbReference type="EMBL" id="SHN88426.1"/>
    </source>
</evidence>
<feature type="domain" description="UspA" evidence="2">
    <location>
        <begin position="158"/>
        <end position="293"/>
    </location>
</feature>
<dbReference type="OrthoDB" id="3404132at2"/>
<proteinExistence type="inferred from homology"/>
<dbReference type="Pfam" id="PF00582">
    <property type="entry name" value="Usp"/>
    <property type="match status" value="2"/>
</dbReference>
<dbReference type="SUPFAM" id="SSF52402">
    <property type="entry name" value="Adenine nucleotide alpha hydrolases-like"/>
    <property type="match status" value="2"/>
</dbReference>
<dbReference type="PRINTS" id="PR01438">
    <property type="entry name" value="UNVRSLSTRESS"/>
</dbReference>
<gene>
    <name evidence="3" type="ORF">SAMN05660350_04508</name>
</gene>
<dbReference type="InterPro" id="IPR006016">
    <property type="entry name" value="UspA"/>
</dbReference>
<dbReference type="PANTHER" id="PTHR46268">
    <property type="entry name" value="STRESS RESPONSE PROTEIN NHAX"/>
    <property type="match status" value="1"/>
</dbReference>
<dbReference type="AlphaFoldDB" id="A0A1M7UZS3"/>
<dbReference type="RefSeq" id="WP_072920883.1">
    <property type="nucleotide sequence ID" value="NZ_FRDM01000045.1"/>
</dbReference>
<evidence type="ECO:0000256" key="1">
    <source>
        <dbReference type="ARBA" id="ARBA00008791"/>
    </source>
</evidence>